<protein>
    <recommendedName>
        <fullName evidence="3">Phage protein</fullName>
    </recommendedName>
</protein>
<name>A0ABN5DGN4_9RHOB</name>
<reference evidence="1 2" key="1">
    <citation type="journal article" date="2017" name="Front. Microbiol.">
        <title>Phaeobacter piscinae sp. nov., a species of the Roseobacter group and potential aquaculture probiont.</title>
        <authorList>
            <person name="Sonnenschein E.C."/>
            <person name="Phippen C.B.W."/>
            <person name="Nielsen K.F."/>
            <person name="Mateiu R.V."/>
            <person name="Melchiorsen J."/>
            <person name="Gram L."/>
            <person name="Overmann J."/>
            <person name="Freese H.M."/>
        </authorList>
    </citation>
    <scope>NUCLEOTIDE SEQUENCE [LARGE SCALE GENOMIC DNA]</scope>
    <source>
        <strain evidence="1 2">P36</strain>
    </source>
</reference>
<evidence type="ECO:0000313" key="1">
    <source>
        <dbReference type="EMBL" id="ATG35938.1"/>
    </source>
</evidence>
<dbReference type="EMBL" id="CP010643">
    <property type="protein sequence ID" value="ATG35938.1"/>
    <property type="molecule type" value="Genomic_DNA"/>
</dbReference>
<reference evidence="1 2" key="4">
    <citation type="journal article" date="2018" name="Environ. Microbiol. Rep.">
        <title>Phylogenetic distribution of roseobacticides in the Roseobacter group and their effect on microalgae.</title>
        <authorList>
            <person name="Sonnenschein E.C."/>
            <person name="Phippen C.B."/>
            <person name="Bentzon-Tilia M."/>
            <person name="Rasmussen S.A."/>
            <person name="Nielsen K.F."/>
            <person name="Gram L."/>
        </authorList>
    </citation>
    <scope>NUCLEOTIDE SEQUENCE [LARGE SCALE GENOMIC DNA]</scope>
    <source>
        <strain evidence="1 2">P36</strain>
    </source>
</reference>
<reference evidence="1 2" key="2">
    <citation type="journal article" date="2017" name="Genome Biol. Evol.">
        <title>Trajectories and Drivers of Genome Evolution in Surface-Associated Marine Phaeobacter.</title>
        <authorList>
            <person name="Freese H.M."/>
            <person name="Sikorski J."/>
            <person name="Bunk B."/>
            <person name="Scheuner C."/>
            <person name="Meier-Kolthoff J.P."/>
            <person name="Sproer C."/>
            <person name="Gram L."/>
            <person name="Overmann J."/>
        </authorList>
    </citation>
    <scope>NUCLEOTIDE SEQUENCE [LARGE SCALE GENOMIC DNA]</scope>
    <source>
        <strain evidence="1 2">P36</strain>
    </source>
</reference>
<reference evidence="1 2" key="3">
    <citation type="journal article" date="2017" name="Int. J. Syst. Evol. Microbiol.">
        <title>Adaptation of Surface-Associated Bacteria to the Open Ocean: A Genomically Distinct Subpopulation of Phaeobacter gallaeciensis Colonizes Pacific Mesozooplankton.</title>
        <authorList>
            <person name="Freese H.M."/>
            <person name="Methner A."/>
            <person name="Overmann J."/>
        </authorList>
    </citation>
    <scope>NUCLEOTIDE SEQUENCE [LARGE SCALE GENOMIC DNA]</scope>
    <source>
        <strain evidence="1 2">P36</strain>
    </source>
</reference>
<organism evidence="1 2">
    <name type="scientific">Phaeobacter piscinae</name>
    <dbReference type="NCBI Taxonomy" id="1580596"/>
    <lineage>
        <taxon>Bacteria</taxon>
        <taxon>Pseudomonadati</taxon>
        <taxon>Pseudomonadota</taxon>
        <taxon>Alphaproteobacteria</taxon>
        <taxon>Rhodobacterales</taxon>
        <taxon>Roseobacteraceae</taxon>
        <taxon>Phaeobacter</taxon>
    </lineage>
</organism>
<gene>
    <name evidence="1" type="ORF">PhaeoP36_01796</name>
</gene>
<sequence>MADKPILFSGPMVRALIEGAKTQTRRVITKEAAHDALATFGSDFITLPGNRDLLPVNAEPGDRLWVRERFAVSGIGWGKKPSEAMGGRVHFHADPNHGWHSYWGNWRPSIHMPRWASRLTLNVTEVRVQRLQAISEADAIAEGCRPFFDEDTSQIMKGPNGTEHKMAPLRGPADDFQRLWDGLNDGRGYGWEANPWVAAYRFTVARQNIDAAPAAA</sequence>
<keyword evidence="2" id="KW-1185">Reference proteome</keyword>
<dbReference type="Proteomes" id="UP000218891">
    <property type="component" value="Chromosome"/>
</dbReference>
<evidence type="ECO:0000313" key="2">
    <source>
        <dbReference type="Proteomes" id="UP000218891"/>
    </source>
</evidence>
<dbReference type="RefSeq" id="WP_096868944.1">
    <property type="nucleotide sequence ID" value="NZ_CP010643.1"/>
</dbReference>
<accession>A0ABN5DGN4</accession>
<proteinExistence type="predicted"/>
<evidence type="ECO:0008006" key="3">
    <source>
        <dbReference type="Google" id="ProtNLM"/>
    </source>
</evidence>